<reference evidence="3 4" key="1">
    <citation type="journal article" date="2017" name="Nat. Commun.">
        <title>Genome assembly with in vitro proximity ligation data and whole-genome triplication in lettuce.</title>
        <authorList>
            <person name="Reyes-Chin-Wo S."/>
            <person name="Wang Z."/>
            <person name="Yang X."/>
            <person name="Kozik A."/>
            <person name="Arikit S."/>
            <person name="Song C."/>
            <person name="Xia L."/>
            <person name="Froenicke L."/>
            <person name="Lavelle D.O."/>
            <person name="Truco M.J."/>
            <person name="Xia R."/>
            <person name="Zhu S."/>
            <person name="Xu C."/>
            <person name="Xu H."/>
            <person name="Xu X."/>
            <person name="Cox K."/>
            <person name="Korf I."/>
            <person name="Meyers B.C."/>
            <person name="Michelmore R.W."/>
        </authorList>
    </citation>
    <scope>NUCLEOTIDE SEQUENCE [LARGE SCALE GENOMIC DNA]</scope>
    <source>
        <strain evidence="4">cv. Salinas</strain>
        <tissue evidence="3">Seedlings</tissue>
    </source>
</reference>
<dbReference type="InterPro" id="IPR045043">
    <property type="entry name" value="Lea14-like"/>
</dbReference>
<dbReference type="SMART" id="SM00769">
    <property type="entry name" value="WHy"/>
    <property type="match status" value="2"/>
</dbReference>
<dbReference type="Pfam" id="PF03168">
    <property type="entry name" value="LEA_2"/>
    <property type="match status" value="2"/>
</dbReference>
<dbReference type="PANTHER" id="PTHR31459:SF23">
    <property type="entry name" value="LATE EMBRYOGENESIS ABUNDANT PROTEIN, LEA_2 SUBGROUP"/>
    <property type="match status" value="1"/>
</dbReference>
<gene>
    <name evidence="3" type="ORF">LSAT_V11C700343580</name>
</gene>
<dbReference type="GO" id="GO:0009269">
    <property type="term" value="P:response to desiccation"/>
    <property type="evidence" value="ECO:0007669"/>
    <property type="project" value="InterPro"/>
</dbReference>
<feature type="domain" description="Water stress and hypersensitive response" evidence="2">
    <location>
        <begin position="204"/>
        <end position="321"/>
    </location>
</feature>
<evidence type="ECO:0000313" key="3">
    <source>
        <dbReference type="EMBL" id="KAJ0195278.1"/>
    </source>
</evidence>
<dbReference type="Gene3D" id="2.60.40.1820">
    <property type="match status" value="2"/>
</dbReference>
<dbReference type="InterPro" id="IPR013990">
    <property type="entry name" value="WHy-dom"/>
</dbReference>
<evidence type="ECO:0000313" key="4">
    <source>
        <dbReference type="Proteomes" id="UP000235145"/>
    </source>
</evidence>
<proteinExistence type="inferred from homology"/>
<protein>
    <recommendedName>
        <fullName evidence="2">Water stress and hypersensitive response domain-containing protein</fullName>
    </recommendedName>
</protein>
<comment type="similarity">
    <text evidence="1">Belongs to the LEA type 2 family.</text>
</comment>
<feature type="domain" description="Water stress and hypersensitive response" evidence="2">
    <location>
        <begin position="24"/>
        <end position="141"/>
    </location>
</feature>
<dbReference type="SUPFAM" id="SSF117070">
    <property type="entry name" value="LEA14-like"/>
    <property type="match status" value="2"/>
</dbReference>
<dbReference type="EMBL" id="NBSK02000007">
    <property type="protein sequence ID" value="KAJ0195278.1"/>
    <property type="molecule type" value="Genomic_DNA"/>
</dbReference>
<name>A0A9R1UYU7_LACSA</name>
<organism evidence="3 4">
    <name type="scientific">Lactuca sativa</name>
    <name type="common">Garden lettuce</name>
    <dbReference type="NCBI Taxonomy" id="4236"/>
    <lineage>
        <taxon>Eukaryota</taxon>
        <taxon>Viridiplantae</taxon>
        <taxon>Streptophyta</taxon>
        <taxon>Embryophyta</taxon>
        <taxon>Tracheophyta</taxon>
        <taxon>Spermatophyta</taxon>
        <taxon>Magnoliopsida</taxon>
        <taxon>eudicotyledons</taxon>
        <taxon>Gunneridae</taxon>
        <taxon>Pentapetalae</taxon>
        <taxon>asterids</taxon>
        <taxon>campanulids</taxon>
        <taxon>Asterales</taxon>
        <taxon>Asteraceae</taxon>
        <taxon>Cichorioideae</taxon>
        <taxon>Cichorieae</taxon>
        <taxon>Lactucinae</taxon>
        <taxon>Lactuca</taxon>
    </lineage>
</organism>
<sequence>MCGVVDIIKHLFSNTLASIEKPKVRVVDVDLKGEEDGVYTYLVKLNVSNPYCIPIPLSEIQYALKSCGSLIANGTIPDIGSLKAKGDTILYAEINLPHGALVTLVQDITDDWDIDYELDATLVIDFICDINIPITSNGEIKLPSAFYSNSHNFSKHSSCESLFKGVQVVWKVRLTIFAGDMCGVVEMVKHLFSDTVESIEKPEARVTDVDLKGVGAHSVTYLAKVNVSNPYCIPIPLGEIRYLLKSSGREIASGTIYDTGSLKRKGDTLLYVEIDVANSVLVTLVKDIAVDWDIDYELKVTLIIDFPLICDISIPVTRNGQIKLPSLADVLKKKK</sequence>
<dbReference type="InterPro" id="IPR004864">
    <property type="entry name" value="LEA_2"/>
</dbReference>
<evidence type="ECO:0000256" key="1">
    <source>
        <dbReference type="ARBA" id="ARBA00005960"/>
    </source>
</evidence>
<dbReference type="PANTHER" id="PTHR31459">
    <property type="match status" value="1"/>
</dbReference>
<evidence type="ECO:0000259" key="2">
    <source>
        <dbReference type="SMART" id="SM00769"/>
    </source>
</evidence>
<dbReference type="Proteomes" id="UP000235145">
    <property type="component" value="Unassembled WGS sequence"/>
</dbReference>
<comment type="caution">
    <text evidence="3">The sequence shown here is derived from an EMBL/GenBank/DDBJ whole genome shotgun (WGS) entry which is preliminary data.</text>
</comment>
<keyword evidence="4" id="KW-1185">Reference proteome</keyword>
<dbReference type="AlphaFoldDB" id="A0A9R1UYU7"/>
<accession>A0A9R1UYU7</accession>